<keyword evidence="9" id="KW-1185">Reference proteome</keyword>
<evidence type="ECO:0000256" key="4">
    <source>
        <dbReference type="ARBA" id="ARBA00022827"/>
    </source>
</evidence>
<comment type="cofactor">
    <cofactor evidence="1">
        <name>FAD</name>
        <dbReference type="ChEBI" id="CHEBI:57692"/>
    </cofactor>
</comment>
<dbReference type="InterPro" id="IPR016166">
    <property type="entry name" value="FAD-bd_PCMH"/>
</dbReference>
<evidence type="ECO:0000256" key="6">
    <source>
        <dbReference type="SAM" id="Phobius"/>
    </source>
</evidence>
<keyword evidence="3" id="KW-0285">Flavoprotein</keyword>
<dbReference type="OrthoDB" id="9983560at2759"/>
<dbReference type="VEuPathDB" id="FungiDB:AAP_02229"/>
<dbReference type="InterPro" id="IPR016169">
    <property type="entry name" value="FAD-bd_PCMH_sub2"/>
</dbReference>
<evidence type="ECO:0000256" key="3">
    <source>
        <dbReference type="ARBA" id="ARBA00022630"/>
    </source>
</evidence>
<comment type="similarity">
    <text evidence="2">Belongs to the oxygen-dependent FAD-linked oxidoreductase family.</text>
</comment>
<feature type="domain" description="FAD-binding PCMH-type" evidence="7">
    <location>
        <begin position="145"/>
        <end position="323"/>
    </location>
</feature>
<comment type="caution">
    <text evidence="8">The sequence shown here is derived from an EMBL/GenBank/DDBJ whole genome shotgun (WGS) entry which is preliminary data.</text>
</comment>
<evidence type="ECO:0000313" key="9">
    <source>
        <dbReference type="Proteomes" id="UP000242877"/>
    </source>
</evidence>
<proteinExistence type="inferred from homology"/>
<dbReference type="Pfam" id="PF01565">
    <property type="entry name" value="FAD_binding_4"/>
    <property type="match status" value="1"/>
</dbReference>
<dbReference type="Pfam" id="PF08031">
    <property type="entry name" value="BBE"/>
    <property type="match status" value="1"/>
</dbReference>
<evidence type="ECO:0000256" key="2">
    <source>
        <dbReference type="ARBA" id="ARBA00005466"/>
    </source>
</evidence>
<dbReference type="PANTHER" id="PTHR42973">
    <property type="entry name" value="BINDING OXIDOREDUCTASE, PUTATIVE (AFU_ORTHOLOGUE AFUA_1G17690)-RELATED"/>
    <property type="match status" value="1"/>
</dbReference>
<keyword evidence="5" id="KW-0560">Oxidoreductase</keyword>
<evidence type="ECO:0000259" key="7">
    <source>
        <dbReference type="PROSITE" id="PS51387"/>
    </source>
</evidence>
<sequence>MGSVQATLAGISGGRIRNVRLPSLRLTRRVWLITALLIAIIWLSYRGLSQPPAILRCRCFPGDECWPSSLEWQLFNRTIDGRLIATDMLAAPCHDPHYDAVECDKLRNKWLLPDTHYESSSSIMSPWFTNGTCSPFSPQSELCTLGNHVSFAVKVSKPSHISRTLEFAKRNNIRVVVRNTGHDYNGRSTGAGSIAIWTHHLKDLQVQEYSNRFYSGKVMKLGAGVQAREAFELANRTGLHIVGGECPTVGLAGGFSTGGGHSALSSKYGLGADQIVALEVIDANGEVKAANPYHNADLFWALRGGGGGTFGVVWSMTVKVYPSVPVSGANLTFTNEGISQDVFFKAIGQFHETLPSLVAKGATAIYYFTNTSFTISPITGPDLPVDQLEKLLSPYTNYLSERGIKYTAQFRQFNTFYDQHTEMMNEIPVGVAQYGSWLIPRSTVIKKNDNLMDIGRYITDNGGTVIGVGLDVSQSSTDKTDNSVLPAWRDALLLLVVTTPWSFEAPRSDMAALHARTTNEFIPKLKALAPSSGAYLNEADFNQPDFQKAFFGKNYDRLKAIKQKYDPDNVFWVLKDMYMKNIKISMPP</sequence>
<evidence type="ECO:0000256" key="1">
    <source>
        <dbReference type="ARBA" id="ARBA00001974"/>
    </source>
</evidence>
<dbReference type="InterPro" id="IPR050416">
    <property type="entry name" value="FAD-linked_Oxidoreductase"/>
</dbReference>
<dbReference type="EMBL" id="AZGZ01000007">
    <property type="protein sequence ID" value="KZZ94136.1"/>
    <property type="molecule type" value="Genomic_DNA"/>
</dbReference>
<name>A0A168ANC5_9EURO</name>
<dbReference type="GO" id="GO:0016491">
    <property type="term" value="F:oxidoreductase activity"/>
    <property type="evidence" value="ECO:0007669"/>
    <property type="project" value="UniProtKB-KW"/>
</dbReference>
<evidence type="ECO:0000256" key="5">
    <source>
        <dbReference type="ARBA" id="ARBA00023002"/>
    </source>
</evidence>
<dbReference type="Proteomes" id="UP000242877">
    <property type="component" value="Unassembled WGS sequence"/>
</dbReference>
<dbReference type="InterPro" id="IPR012951">
    <property type="entry name" value="BBE"/>
</dbReference>
<dbReference type="Gene3D" id="3.30.465.10">
    <property type="match status" value="2"/>
</dbReference>
<dbReference type="InterPro" id="IPR006094">
    <property type="entry name" value="Oxid_FAD_bind_N"/>
</dbReference>
<dbReference type="PANTHER" id="PTHR42973:SF39">
    <property type="entry name" value="FAD-BINDING PCMH-TYPE DOMAIN-CONTAINING PROTEIN"/>
    <property type="match status" value="1"/>
</dbReference>
<keyword evidence="6" id="KW-0472">Membrane</keyword>
<feature type="transmembrane region" description="Helical" evidence="6">
    <location>
        <begin position="30"/>
        <end position="48"/>
    </location>
</feature>
<dbReference type="SUPFAM" id="SSF56176">
    <property type="entry name" value="FAD-binding/transporter-associated domain-like"/>
    <property type="match status" value="1"/>
</dbReference>
<accession>A0A168ANC5</accession>
<keyword evidence="6" id="KW-0812">Transmembrane</keyword>
<dbReference type="PROSITE" id="PS51387">
    <property type="entry name" value="FAD_PCMH"/>
    <property type="match status" value="1"/>
</dbReference>
<dbReference type="InterPro" id="IPR036318">
    <property type="entry name" value="FAD-bd_PCMH-like_sf"/>
</dbReference>
<dbReference type="GO" id="GO:0071949">
    <property type="term" value="F:FAD binding"/>
    <property type="evidence" value="ECO:0007669"/>
    <property type="project" value="InterPro"/>
</dbReference>
<dbReference type="AlphaFoldDB" id="A0A168ANC5"/>
<evidence type="ECO:0000313" key="8">
    <source>
        <dbReference type="EMBL" id="KZZ94136.1"/>
    </source>
</evidence>
<gene>
    <name evidence="8" type="ORF">AAP_02229</name>
</gene>
<keyword evidence="6" id="KW-1133">Transmembrane helix</keyword>
<organism evidence="8 9">
    <name type="scientific">Ascosphaera apis ARSEF 7405</name>
    <dbReference type="NCBI Taxonomy" id="392613"/>
    <lineage>
        <taxon>Eukaryota</taxon>
        <taxon>Fungi</taxon>
        <taxon>Dikarya</taxon>
        <taxon>Ascomycota</taxon>
        <taxon>Pezizomycotina</taxon>
        <taxon>Eurotiomycetes</taxon>
        <taxon>Eurotiomycetidae</taxon>
        <taxon>Onygenales</taxon>
        <taxon>Ascosphaeraceae</taxon>
        <taxon>Ascosphaera</taxon>
    </lineage>
</organism>
<protein>
    <submittedName>
        <fullName evidence="8">FAD/FMN-containing isoamyl alcohol oxidase MreA</fullName>
    </submittedName>
</protein>
<reference evidence="8 9" key="1">
    <citation type="journal article" date="2016" name="Genome Biol. Evol.">
        <title>Divergent and convergent evolution of fungal pathogenicity.</title>
        <authorList>
            <person name="Shang Y."/>
            <person name="Xiao G."/>
            <person name="Zheng P."/>
            <person name="Cen K."/>
            <person name="Zhan S."/>
            <person name="Wang C."/>
        </authorList>
    </citation>
    <scope>NUCLEOTIDE SEQUENCE [LARGE SCALE GENOMIC DNA]</scope>
    <source>
        <strain evidence="8 9">ARSEF 7405</strain>
    </source>
</reference>
<keyword evidence="4" id="KW-0274">FAD</keyword>